<evidence type="ECO:0000313" key="15">
    <source>
        <dbReference type="Proteomes" id="UP000584880"/>
    </source>
</evidence>
<keyword evidence="15" id="KW-1185">Reference proteome</keyword>
<dbReference type="GO" id="GO:0006431">
    <property type="term" value="P:methionyl-tRNA aminoacylation"/>
    <property type="evidence" value="ECO:0007669"/>
    <property type="project" value="InterPro"/>
</dbReference>
<evidence type="ECO:0000256" key="11">
    <source>
        <dbReference type="ARBA" id="ARBA00047364"/>
    </source>
</evidence>
<protein>
    <recommendedName>
        <fullName evidence="3">Methionine--tRNA ligase, cytoplasmic</fullName>
        <ecNumber evidence="2">6.1.1.10</ecNumber>
    </recommendedName>
    <alternativeName>
        <fullName evidence="10">Methionyl-tRNA synthetase</fullName>
    </alternativeName>
</protein>
<evidence type="ECO:0000256" key="10">
    <source>
        <dbReference type="ARBA" id="ARBA00030904"/>
    </source>
</evidence>
<dbReference type="AlphaFoldDB" id="A0A7K6BRQ5"/>
<comment type="caution">
    <text evidence="14">The sequence shown here is derived from an EMBL/GenBank/DDBJ whole genome shotgun (WGS) entry which is preliminary data.</text>
</comment>
<dbReference type="GO" id="GO:0004825">
    <property type="term" value="F:methionine-tRNA ligase activity"/>
    <property type="evidence" value="ECO:0007669"/>
    <property type="project" value="UniProtKB-EC"/>
</dbReference>
<evidence type="ECO:0000256" key="3">
    <source>
        <dbReference type="ARBA" id="ARBA00018335"/>
    </source>
</evidence>
<evidence type="ECO:0000256" key="12">
    <source>
        <dbReference type="RuleBase" id="RU363039"/>
    </source>
</evidence>
<organism evidence="14 15">
    <name type="scientific">Ptilonorhynchus violaceus</name>
    <name type="common">Satin bowerbird</name>
    <name type="synonym">Pyrrhocorax violaceus</name>
    <dbReference type="NCBI Taxonomy" id="28724"/>
    <lineage>
        <taxon>Eukaryota</taxon>
        <taxon>Metazoa</taxon>
        <taxon>Chordata</taxon>
        <taxon>Craniata</taxon>
        <taxon>Vertebrata</taxon>
        <taxon>Euteleostomi</taxon>
        <taxon>Archelosauria</taxon>
        <taxon>Archosauria</taxon>
        <taxon>Dinosauria</taxon>
        <taxon>Saurischia</taxon>
        <taxon>Theropoda</taxon>
        <taxon>Coelurosauria</taxon>
        <taxon>Aves</taxon>
        <taxon>Neognathae</taxon>
        <taxon>Neoaves</taxon>
        <taxon>Telluraves</taxon>
        <taxon>Australaves</taxon>
        <taxon>Passeriformes</taxon>
        <taxon>Ptilonorhynchidae</taxon>
        <taxon>Ptilonorhynchus</taxon>
    </lineage>
</organism>
<evidence type="ECO:0000256" key="5">
    <source>
        <dbReference type="ARBA" id="ARBA00022598"/>
    </source>
</evidence>
<keyword evidence="7 12" id="KW-0067">ATP-binding</keyword>
<dbReference type="PROSITE" id="PS00178">
    <property type="entry name" value="AA_TRNA_LIGASE_I"/>
    <property type="match status" value="1"/>
</dbReference>
<evidence type="ECO:0000259" key="13">
    <source>
        <dbReference type="Pfam" id="PF09334"/>
    </source>
</evidence>
<name>A0A7K6BRQ5_PTIVI</name>
<feature type="domain" description="Methionyl/Leucyl tRNA synthetase" evidence="13">
    <location>
        <begin position="213"/>
        <end position="258"/>
    </location>
</feature>
<dbReference type="InterPro" id="IPR023458">
    <property type="entry name" value="Met-tRNA_ligase_1"/>
</dbReference>
<dbReference type="EMBL" id="VZRJ01002408">
    <property type="protein sequence ID" value="NWV04312.1"/>
    <property type="molecule type" value="Genomic_DNA"/>
</dbReference>
<evidence type="ECO:0000256" key="6">
    <source>
        <dbReference type="ARBA" id="ARBA00022741"/>
    </source>
</evidence>
<keyword evidence="6 12" id="KW-0547">Nucleotide-binding</keyword>
<comment type="similarity">
    <text evidence="12">Belongs to the class-I aminoacyl-tRNA synthetase family.</text>
</comment>
<dbReference type="InterPro" id="IPR014729">
    <property type="entry name" value="Rossmann-like_a/b/a_fold"/>
</dbReference>
<dbReference type="EC" id="6.1.1.10" evidence="2"/>
<evidence type="ECO:0000256" key="2">
    <source>
        <dbReference type="ARBA" id="ARBA00012838"/>
    </source>
</evidence>
<dbReference type="Gene3D" id="3.40.50.620">
    <property type="entry name" value="HUPs"/>
    <property type="match status" value="1"/>
</dbReference>
<evidence type="ECO:0000256" key="9">
    <source>
        <dbReference type="ARBA" id="ARBA00023146"/>
    </source>
</evidence>
<dbReference type="PRINTS" id="PR01041">
    <property type="entry name" value="TRNASYNTHMET"/>
</dbReference>
<dbReference type="Pfam" id="PF09334">
    <property type="entry name" value="tRNA-synt_1g"/>
    <property type="match status" value="2"/>
</dbReference>
<evidence type="ECO:0000256" key="7">
    <source>
        <dbReference type="ARBA" id="ARBA00022840"/>
    </source>
</evidence>
<keyword evidence="8 12" id="KW-0648">Protein biosynthesis</keyword>
<dbReference type="InterPro" id="IPR033911">
    <property type="entry name" value="MetRS_core"/>
</dbReference>
<sequence>PPVPARLPVEGERNVLITSALPYVNNVPHLGNIIGCVLSADTFARYCRLRQWNTLFVCGTDEYGTATETRALEEGLSPQELCDRYHRVHADVYAWFRISFDHFGRTTTPQQTRIAQDIFQRLLARGFLLQDTLEQLRCESCGRYLADRFVEGTCPFCGYAEARGDQCDKCGKLINAVELKVGPRPPGDPLTSPWGPPLYLGDPPTSPWGPPTPPANARHITRTWLRDGLRPRCITRDLTWGTPVPLDGFRDKVFYVWF</sequence>
<dbReference type="PANTHER" id="PTHR45765">
    <property type="entry name" value="METHIONINE--TRNA LIGASE"/>
    <property type="match status" value="1"/>
</dbReference>
<dbReference type="InterPro" id="IPR015413">
    <property type="entry name" value="Methionyl/Leucyl_tRNA_Synth"/>
</dbReference>
<comment type="catalytic activity">
    <reaction evidence="11">
        <text>tRNA(Met) + L-methionine + ATP = L-methionyl-tRNA(Met) + AMP + diphosphate</text>
        <dbReference type="Rhea" id="RHEA:13481"/>
        <dbReference type="Rhea" id="RHEA-COMP:9667"/>
        <dbReference type="Rhea" id="RHEA-COMP:9698"/>
        <dbReference type="ChEBI" id="CHEBI:30616"/>
        <dbReference type="ChEBI" id="CHEBI:33019"/>
        <dbReference type="ChEBI" id="CHEBI:57844"/>
        <dbReference type="ChEBI" id="CHEBI:78442"/>
        <dbReference type="ChEBI" id="CHEBI:78530"/>
        <dbReference type="ChEBI" id="CHEBI:456215"/>
        <dbReference type="EC" id="6.1.1.10"/>
    </reaction>
</comment>
<proteinExistence type="inferred from homology"/>
<dbReference type="Gene3D" id="2.20.28.20">
    <property type="entry name" value="Methionyl-tRNA synthetase, Zn-domain"/>
    <property type="match status" value="1"/>
</dbReference>
<dbReference type="InterPro" id="IPR029038">
    <property type="entry name" value="MetRS_Zn"/>
</dbReference>
<dbReference type="SUPFAM" id="SSF57770">
    <property type="entry name" value="Methionyl-tRNA synthetase (MetRS), Zn-domain"/>
    <property type="match status" value="1"/>
</dbReference>
<keyword evidence="4" id="KW-0963">Cytoplasm</keyword>
<dbReference type="GO" id="GO:0005829">
    <property type="term" value="C:cytosol"/>
    <property type="evidence" value="ECO:0007669"/>
    <property type="project" value="TreeGrafter"/>
</dbReference>
<dbReference type="FunFam" id="2.20.28.20:FF:000001">
    <property type="entry name" value="Methionine--tRNA ligase"/>
    <property type="match status" value="1"/>
</dbReference>
<comment type="subcellular location">
    <subcellularLocation>
        <location evidence="1">Cytoplasm</location>
    </subcellularLocation>
</comment>
<evidence type="ECO:0000256" key="8">
    <source>
        <dbReference type="ARBA" id="ARBA00022917"/>
    </source>
</evidence>
<reference evidence="14 15" key="1">
    <citation type="submission" date="2019-09" db="EMBL/GenBank/DDBJ databases">
        <title>Bird 10,000 Genomes (B10K) Project - Family phase.</title>
        <authorList>
            <person name="Zhang G."/>
        </authorList>
    </citation>
    <scope>NUCLEOTIDE SEQUENCE [LARGE SCALE GENOMIC DNA]</scope>
    <source>
        <strain evidence="14">B10K-DU-012-10</strain>
        <tissue evidence="14">Blood</tissue>
    </source>
</reference>
<evidence type="ECO:0000313" key="14">
    <source>
        <dbReference type="EMBL" id="NWV04312.1"/>
    </source>
</evidence>
<feature type="non-terminal residue" evidence="14">
    <location>
        <position position="258"/>
    </location>
</feature>
<accession>A0A7K6BRQ5</accession>
<gene>
    <name evidence="14" type="primary">Mars</name>
    <name evidence="14" type="ORF">PTIVIO_R01534</name>
</gene>
<feature type="non-terminal residue" evidence="14">
    <location>
        <position position="1"/>
    </location>
</feature>
<keyword evidence="9 12" id="KW-0030">Aminoacyl-tRNA synthetase</keyword>
<dbReference type="InterPro" id="IPR001412">
    <property type="entry name" value="aa-tRNA-synth_I_CS"/>
</dbReference>
<dbReference type="Gene3D" id="2.170.220.10">
    <property type="match status" value="1"/>
</dbReference>
<feature type="domain" description="Methionyl/Leucyl tRNA synthetase" evidence="13">
    <location>
        <begin position="15"/>
        <end position="180"/>
    </location>
</feature>
<evidence type="ECO:0000256" key="4">
    <source>
        <dbReference type="ARBA" id="ARBA00022490"/>
    </source>
</evidence>
<dbReference type="PANTHER" id="PTHR45765:SF1">
    <property type="entry name" value="METHIONINE--TRNA LIGASE, CYTOPLASMIC"/>
    <property type="match status" value="1"/>
</dbReference>
<dbReference type="GO" id="GO:0005524">
    <property type="term" value="F:ATP binding"/>
    <property type="evidence" value="ECO:0007669"/>
    <property type="project" value="UniProtKB-KW"/>
</dbReference>
<dbReference type="GO" id="GO:0017101">
    <property type="term" value="C:aminoacyl-tRNA synthetase multienzyme complex"/>
    <property type="evidence" value="ECO:0007669"/>
    <property type="project" value="TreeGrafter"/>
</dbReference>
<evidence type="ECO:0000256" key="1">
    <source>
        <dbReference type="ARBA" id="ARBA00004496"/>
    </source>
</evidence>
<keyword evidence="5 12" id="KW-0436">Ligase</keyword>
<dbReference type="Proteomes" id="UP000584880">
    <property type="component" value="Unassembled WGS sequence"/>
</dbReference>
<dbReference type="SUPFAM" id="SSF52374">
    <property type="entry name" value="Nucleotidylyl transferase"/>
    <property type="match status" value="1"/>
</dbReference>